<dbReference type="SUPFAM" id="SSF103473">
    <property type="entry name" value="MFS general substrate transporter"/>
    <property type="match status" value="1"/>
</dbReference>
<evidence type="ECO:0000313" key="9">
    <source>
        <dbReference type="EMBL" id="GGE39359.1"/>
    </source>
</evidence>
<feature type="transmembrane region" description="Helical" evidence="7">
    <location>
        <begin position="178"/>
        <end position="200"/>
    </location>
</feature>
<feature type="transmembrane region" description="Helical" evidence="7">
    <location>
        <begin position="212"/>
        <end position="233"/>
    </location>
</feature>
<keyword evidence="5 7" id="KW-1133">Transmembrane helix</keyword>
<feature type="domain" description="Major facilitator superfamily (MFS) profile" evidence="8">
    <location>
        <begin position="26"/>
        <end position="460"/>
    </location>
</feature>
<dbReference type="PANTHER" id="PTHR42718">
    <property type="entry name" value="MAJOR FACILITATOR SUPERFAMILY MULTIDRUG TRANSPORTER MFSC"/>
    <property type="match status" value="1"/>
</dbReference>
<feature type="transmembrane region" description="Helical" evidence="7">
    <location>
        <begin position="436"/>
        <end position="454"/>
    </location>
</feature>
<feature type="transmembrane region" description="Helical" evidence="7">
    <location>
        <begin position="92"/>
        <end position="111"/>
    </location>
</feature>
<gene>
    <name evidence="9" type="ORF">GCM10007276_15850</name>
</gene>
<feature type="transmembrane region" description="Helical" evidence="7">
    <location>
        <begin position="313"/>
        <end position="330"/>
    </location>
</feature>
<dbReference type="Proteomes" id="UP000602745">
    <property type="component" value="Unassembled WGS sequence"/>
</dbReference>
<reference evidence="9" key="1">
    <citation type="journal article" date="2014" name="Int. J. Syst. Evol. Microbiol.">
        <title>Complete genome sequence of Corynebacterium casei LMG S-19264T (=DSM 44701T), isolated from a smear-ripened cheese.</title>
        <authorList>
            <consortium name="US DOE Joint Genome Institute (JGI-PGF)"/>
            <person name="Walter F."/>
            <person name="Albersmeier A."/>
            <person name="Kalinowski J."/>
            <person name="Ruckert C."/>
        </authorList>
    </citation>
    <scope>NUCLEOTIDE SEQUENCE</scope>
    <source>
        <strain evidence="9">CCM 7684</strain>
    </source>
</reference>
<accession>A0A8J2VYY2</accession>
<dbReference type="PROSITE" id="PS50850">
    <property type="entry name" value="MFS"/>
    <property type="match status" value="1"/>
</dbReference>
<dbReference type="GO" id="GO:0022857">
    <property type="term" value="F:transmembrane transporter activity"/>
    <property type="evidence" value="ECO:0007669"/>
    <property type="project" value="InterPro"/>
</dbReference>
<feature type="transmembrane region" description="Helical" evidence="7">
    <location>
        <begin position="239"/>
        <end position="255"/>
    </location>
</feature>
<keyword evidence="4 7" id="KW-0812">Transmembrane</keyword>
<feature type="transmembrane region" description="Helical" evidence="7">
    <location>
        <begin position="117"/>
        <end position="138"/>
    </location>
</feature>
<dbReference type="GO" id="GO:0005886">
    <property type="term" value="C:plasma membrane"/>
    <property type="evidence" value="ECO:0007669"/>
    <property type="project" value="UniProtKB-SubCell"/>
</dbReference>
<dbReference type="CDD" id="cd17321">
    <property type="entry name" value="MFS_MMR_MDR_like"/>
    <property type="match status" value="1"/>
</dbReference>
<dbReference type="InterPro" id="IPR020846">
    <property type="entry name" value="MFS_dom"/>
</dbReference>
<dbReference type="EMBL" id="BMCP01000002">
    <property type="protein sequence ID" value="GGE39359.1"/>
    <property type="molecule type" value="Genomic_DNA"/>
</dbReference>
<evidence type="ECO:0000313" key="10">
    <source>
        <dbReference type="Proteomes" id="UP000602745"/>
    </source>
</evidence>
<feature type="transmembrane region" description="Helical" evidence="7">
    <location>
        <begin position="337"/>
        <end position="357"/>
    </location>
</feature>
<sequence>MKPPDRASATPPSEADGLPVPQRYWSALAIWLAIAMSVLDAGIANVALPTIAAQLDASAALSVWIINAYQLAVTVLLLPLAAMGDRIGYRRVYLPGLAIFVVGSLGCALAESLTGLIAARVFQGIGAACVMSINAALVRATYPSRTLGRGLGYNALVVSVASAVGPTVAALILSVGPWPWLFAINVPVGLLALAVAFHALPRTEGHGRAPDYLSAILSAVTLGLIMFGAETLAREGAGTGLPLLAAGFVCGTVLVRREWHRPTPLVPLDLLRIRVFSLSIATSITSFAAQMLAFVSLPFLFQSVLGRGVVETGFLMTPWPLAVAFAAPIAGRLADRYSAGLLGGAGLAALALGLFSLSMMGDDPSTLDIAWRMVVCGLGFGFFQAPNNRAIVSSAPRARSGAAGGMLATARLLGQTTGAVSVAAGFHWLGVGAAPTLLQAASVAAAVAAVLSLLRHQRPSKPAPEAPVVD</sequence>
<evidence type="ECO:0000256" key="2">
    <source>
        <dbReference type="ARBA" id="ARBA00022448"/>
    </source>
</evidence>
<keyword evidence="2" id="KW-0813">Transport</keyword>
<keyword evidence="3" id="KW-1003">Cell membrane</keyword>
<keyword evidence="10" id="KW-1185">Reference proteome</keyword>
<evidence type="ECO:0000256" key="1">
    <source>
        <dbReference type="ARBA" id="ARBA00004651"/>
    </source>
</evidence>
<name>A0A8J2VYY2_9RHOB</name>
<dbReference type="PRINTS" id="PR01036">
    <property type="entry name" value="TCRTETB"/>
</dbReference>
<feature type="transmembrane region" description="Helical" evidence="7">
    <location>
        <begin position="275"/>
        <end position="301"/>
    </location>
</feature>
<feature type="transmembrane region" description="Helical" evidence="7">
    <location>
        <begin position="150"/>
        <end position="172"/>
    </location>
</feature>
<dbReference type="Gene3D" id="1.20.1250.20">
    <property type="entry name" value="MFS general substrate transporter like domains"/>
    <property type="match status" value="1"/>
</dbReference>
<reference evidence="9" key="2">
    <citation type="submission" date="2020-09" db="EMBL/GenBank/DDBJ databases">
        <authorList>
            <person name="Sun Q."/>
            <person name="Sedlacek I."/>
        </authorList>
    </citation>
    <scope>NUCLEOTIDE SEQUENCE</scope>
    <source>
        <strain evidence="9">CCM 7684</strain>
    </source>
</reference>
<feature type="transmembrane region" description="Helical" evidence="7">
    <location>
        <begin position="60"/>
        <end position="80"/>
    </location>
</feature>
<feature type="transmembrane region" description="Helical" evidence="7">
    <location>
        <begin position="28"/>
        <end position="48"/>
    </location>
</feature>
<evidence type="ECO:0000256" key="4">
    <source>
        <dbReference type="ARBA" id="ARBA00022692"/>
    </source>
</evidence>
<dbReference type="Gene3D" id="1.20.1720.10">
    <property type="entry name" value="Multidrug resistance protein D"/>
    <property type="match status" value="1"/>
</dbReference>
<comment type="subcellular location">
    <subcellularLocation>
        <location evidence="1">Cell membrane</location>
        <topology evidence="1">Multi-pass membrane protein</topology>
    </subcellularLocation>
</comment>
<evidence type="ECO:0000259" key="8">
    <source>
        <dbReference type="PROSITE" id="PS50850"/>
    </source>
</evidence>
<evidence type="ECO:0000256" key="5">
    <source>
        <dbReference type="ARBA" id="ARBA00022989"/>
    </source>
</evidence>
<evidence type="ECO:0000256" key="3">
    <source>
        <dbReference type="ARBA" id="ARBA00022475"/>
    </source>
</evidence>
<dbReference type="Pfam" id="PF07690">
    <property type="entry name" value="MFS_1"/>
    <property type="match status" value="1"/>
</dbReference>
<organism evidence="9 10">
    <name type="scientific">Agaricicola taiwanensis</name>
    <dbReference type="NCBI Taxonomy" id="591372"/>
    <lineage>
        <taxon>Bacteria</taxon>
        <taxon>Pseudomonadati</taxon>
        <taxon>Pseudomonadota</taxon>
        <taxon>Alphaproteobacteria</taxon>
        <taxon>Rhodobacterales</taxon>
        <taxon>Paracoccaceae</taxon>
        <taxon>Agaricicola</taxon>
    </lineage>
</organism>
<evidence type="ECO:0000256" key="7">
    <source>
        <dbReference type="SAM" id="Phobius"/>
    </source>
</evidence>
<dbReference type="RefSeq" id="WP_188409228.1">
    <property type="nucleotide sequence ID" value="NZ_BMCP01000002.1"/>
</dbReference>
<keyword evidence="6 7" id="KW-0472">Membrane</keyword>
<proteinExistence type="predicted"/>
<evidence type="ECO:0000256" key="6">
    <source>
        <dbReference type="ARBA" id="ARBA00023136"/>
    </source>
</evidence>
<protein>
    <submittedName>
        <fullName evidence="9">Multidrug MFS transporter</fullName>
    </submittedName>
</protein>
<dbReference type="InterPro" id="IPR036259">
    <property type="entry name" value="MFS_trans_sf"/>
</dbReference>
<dbReference type="InterPro" id="IPR011701">
    <property type="entry name" value="MFS"/>
</dbReference>
<comment type="caution">
    <text evidence="9">The sequence shown here is derived from an EMBL/GenBank/DDBJ whole genome shotgun (WGS) entry which is preliminary data.</text>
</comment>
<dbReference type="PANTHER" id="PTHR42718:SF46">
    <property type="entry name" value="BLR6921 PROTEIN"/>
    <property type="match status" value="1"/>
</dbReference>
<dbReference type="AlphaFoldDB" id="A0A8J2VYY2"/>